<dbReference type="EMBL" id="VOAH01000003">
    <property type="protein sequence ID" value="TVP41560.1"/>
    <property type="molecule type" value="Genomic_DNA"/>
</dbReference>
<sequence length="143" mass="16068">MRWVLAVYALILFGLLSIYSLSASDIVFYVNSTAFYNDNEKSGPPYPDEANIIEDSTGKTLVEIVKSFKNSSGFYKINGTLENQGAIILSDIKVMKYYKIPSVNDTTLICYEDNVVSCEYKSTNQLPQKSFFLAIPDANIHPR</sequence>
<keyword evidence="2" id="KW-1185">Reference proteome</keyword>
<proteinExistence type="predicted"/>
<protein>
    <submittedName>
        <fullName evidence="1">Uncharacterized protein</fullName>
    </submittedName>
</protein>
<evidence type="ECO:0000313" key="1">
    <source>
        <dbReference type="EMBL" id="TVP41560.1"/>
    </source>
</evidence>
<dbReference type="AlphaFoldDB" id="A0A557SY76"/>
<name>A0A557SY76_9ARCH</name>
<reference evidence="1 2" key="1">
    <citation type="journal article" date="2019" name="Front. Microbiol.">
        <title>Ammonia Oxidation by the Arctic Terrestrial Thaumarchaeote Candidatus Nitrosocosmicus arcticus Is Stimulated by Increasing Temperatures.</title>
        <authorList>
            <person name="Alves R.J.E."/>
            <person name="Kerou M."/>
            <person name="Zappe A."/>
            <person name="Bittner R."/>
            <person name="Abby S.S."/>
            <person name="Schmidt H.A."/>
            <person name="Pfeifer K."/>
            <person name="Schleper C."/>
        </authorList>
    </citation>
    <scope>NUCLEOTIDE SEQUENCE [LARGE SCALE GENOMIC DNA]</scope>
    <source>
        <strain evidence="1 2">Kfb</strain>
    </source>
</reference>
<evidence type="ECO:0000313" key="2">
    <source>
        <dbReference type="Proteomes" id="UP000315289"/>
    </source>
</evidence>
<comment type="caution">
    <text evidence="1">The sequence shown here is derived from an EMBL/GenBank/DDBJ whole genome shotgun (WGS) entry which is preliminary data.</text>
</comment>
<dbReference type="Proteomes" id="UP000315289">
    <property type="component" value="Unassembled WGS sequence"/>
</dbReference>
<organism evidence="1 2">
    <name type="scientific">Candidatus Nitrosocosmicus arcticus</name>
    <dbReference type="NCBI Taxonomy" id="2035267"/>
    <lineage>
        <taxon>Archaea</taxon>
        <taxon>Nitrososphaerota</taxon>
        <taxon>Nitrososphaeria</taxon>
        <taxon>Nitrososphaerales</taxon>
        <taxon>Nitrososphaeraceae</taxon>
        <taxon>Candidatus Nitrosocosmicus</taxon>
    </lineage>
</organism>
<gene>
    <name evidence="1" type="ORF">NARC_30275</name>
</gene>
<accession>A0A557SY76</accession>